<dbReference type="KEGG" id="ncs:NCAS_0B01080"/>
<dbReference type="EMBL" id="HE576753">
    <property type="protein sequence ID" value="CCC68192.1"/>
    <property type="molecule type" value="Genomic_DNA"/>
</dbReference>
<dbReference type="OrthoDB" id="4068218at2759"/>
<dbReference type="GO" id="GO:0008270">
    <property type="term" value="F:zinc ion binding"/>
    <property type="evidence" value="ECO:0007669"/>
    <property type="project" value="InterPro"/>
</dbReference>
<proteinExistence type="predicted"/>
<dbReference type="OMA" id="CHAIMTI"/>
<organism evidence="4 5">
    <name type="scientific">Naumovozyma castellii</name>
    <name type="common">Yeast</name>
    <name type="synonym">Saccharomyces castellii</name>
    <dbReference type="NCBI Taxonomy" id="27288"/>
    <lineage>
        <taxon>Eukaryota</taxon>
        <taxon>Fungi</taxon>
        <taxon>Dikarya</taxon>
        <taxon>Ascomycota</taxon>
        <taxon>Saccharomycotina</taxon>
        <taxon>Saccharomycetes</taxon>
        <taxon>Saccharomycetales</taxon>
        <taxon>Saccharomycetaceae</taxon>
        <taxon>Naumovozyma</taxon>
    </lineage>
</organism>
<name>G0VB68_NAUCA</name>
<protein>
    <recommendedName>
        <fullName evidence="3">C3HC-type domain-containing protein</fullName>
    </recommendedName>
</protein>
<comment type="subcellular location">
    <subcellularLocation>
        <location evidence="1">Nucleus</location>
    </subcellularLocation>
</comment>
<feature type="domain" description="C3HC-type" evidence="3">
    <location>
        <begin position="111"/>
        <end position="223"/>
    </location>
</feature>
<keyword evidence="2" id="KW-0539">Nucleus</keyword>
<dbReference type="GO" id="GO:0005634">
    <property type="term" value="C:nucleus"/>
    <property type="evidence" value="ECO:0007669"/>
    <property type="project" value="UniProtKB-SubCell"/>
</dbReference>
<dbReference type="GeneID" id="96901754"/>
<evidence type="ECO:0000256" key="1">
    <source>
        <dbReference type="ARBA" id="ARBA00004123"/>
    </source>
</evidence>
<reference key="2">
    <citation type="submission" date="2011-08" db="EMBL/GenBank/DDBJ databases">
        <title>Genome sequence of Naumovozyma castellii.</title>
        <authorList>
            <person name="Gordon J.L."/>
            <person name="Armisen D."/>
            <person name="Proux-Wera E."/>
            <person name="OhEigeartaigh S.S."/>
            <person name="Byrne K.P."/>
            <person name="Wolfe K.H."/>
        </authorList>
    </citation>
    <scope>NUCLEOTIDE SEQUENCE</scope>
    <source>
        <strain>Type strain:CBS 4309</strain>
    </source>
</reference>
<evidence type="ECO:0000313" key="4">
    <source>
        <dbReference type="EMBL" id="CCC68192.1"/>
    </source>
</evidence>
<sequence length="351" mass="40570">MQNVDLPERLEKLSGLLNGSEKVLPTEQGRYSSTSNGVLKLWKYKPRKHQTHLNKNILSVNTKQLITEVQEKSFLYENVVETSAKKLGNYRVRSKQDVMKRYQSIYEATRYSLLSWDAKWVNPLMLALKGWNFLVLKQSMLTCVCHSCKKTVTLNLEQPARLSVYDILSTENPLNKKYWHTLVVDSHSDICPWKQNAFPLEDEYYLKETNIISDIERIQHELENRGSNFSKLKAASDSLKLSTEELNIICSFFGCKQEDSFLVLLLNGWNPTSILYVFSCLSCLRKVSTGTLRDIISLSPHDHEAWCKYHDSKQLPNLIIQLLNQSKFTLENNATSTKEMLSNMNDFLETI</sequence>
<accession>G0VB68</accession>
<gene>
    <name evidence="4" type="primary">NCAS0B01080</name>
    <name evidence="4" type="ordered locus">NCAS_0B01080</name>
</gene>
<dbReference type="InParanoid" id="G0VB68"/>
<dbReference type="Pfam" id="PF07967">
    <property type="entry name" value="zf-C3HC"/>
    <property type="match status" value="1"/>
</dbReference>
<dbReference type="eggNOG" id="ENOG502S4N7">
    <property type="taxonomic scope" value="Eukaryota"/>
</dbReference>
<keyword evidence="5" id="KW-1185">Reference proteome</keyword>
<dbReference type="Proteomes" id="UP000001640">
    <property type="component" value="Chromosome 2"/>
</dbReference>
<evidence type="ECO:0000256" key="2">
    <source>
        <dbReference type="ARBA" id="ARBA00023242"/>
    </source>
</evidence>
<dbReference type="InterPro" id="IPR012935">
    <property type="entry name" value="NuBaID_N"/>
</dbReference>
<dbReference type="AlphaFoldDB" id="G0VB68"/>
<reference evidence="4 5" key="1">
    <citation type="journal article" date="2011" name="Proc. Natl. Acad. Sci. U.S.A.">
        <title>Evolutionary erosion of yeast sex chromosomes by mating-type switching accidents.</title>
        <authorList>
            <person name="Gordon J.L."/>
            <person name="Armisen D."/>
            <person name="Proux-Wera E."/>
            <person name="Oheigeartaigh S.S."/>
            <person name="Byrne K.P."/>
            <person name="Wolfe K.H."/>
        </authorList>
    </citation>
    <scope>NUCLEOTIDE SEQUENCE [LARGE SCALE GENOMIC DNA]</scope>
    <source>
        <strain evidence="5">ATCC 76901 / BCRC 22586 / CBS 4309 / NBRC 1992 / NRRL Y-12630</strain>
    </source>
</reference>
<dbReference type="HOGENOM" id="CLU_831968_0_0_1"/>
<dbReference type="FunCoup" id="G0VB68">
    <property type="interactions" value="45"/>
</dbReference>
<dbReference type="RefSeq" id="XP_003674568.1">
    <property type="nucleotide sequence ID" value="XM_003674520.1"/>
</dbReference>
<evidence type="ECO:0000313" key="5">
    <source>
        <dbReference type="Proteomes" id="UP000001640"/>
    </source>
</evidence>
<evidence type="ECO:0000259" key="3">
    <source>
        <dbReference type="Pfam" id="PF07967"/>
    </source>
</evidence>